<proteinExistence type="predicted"/>
<accession>A0A645F0K7</accession>
<reference evidence="1" key="1">
    <citation type="submission" date="2019-08" db="EMBL/GenBank/DDBJ databases">
        <authorList>
            <person name="Kucharzyk K."/>
            <person name="Murdoch R.W."/>
            <person name="Higgins S."/>
            <person name="Loffler F."/>
        </authorList>
    </citation>
    <scope>NUCLEOTIDE SEQUENCE</scope>
</reference>
<sequence>MNYKNILQNVNVFVFGAAKVREMAVIAATLTEEMSFFYKKKLSINFVSFTY</sequence>
<gene>
    <name evidence="1" type="ORF">SDC9_155083</name>
</gene>
<comment type="caution">
    <text evidence="1">The sequence shown here is derived from an EMBL/GenBank/DDBJ whole genome shotgun (WGS) entry which is preliminary data.</text>
</comment>
<dbReference type="AlphaFoldDB" id="A0A645F0K7"/>
<name>A0A645F0K7_9ZZZZ</name>
<dbReference type="EMBL" id="VSSQ01053812">
    <property type="protein sequence ID" value="MPN07811.1"/>
    <property type="molecule type" value="Genomic_DNA"/>
</dbReference>
<evidence type="ECO:0000313" key="1">
    <source>
        <dbReference type="EMBL" id="MPN07811.1"/>
    </source>
</evidence>
<protein>
    <submittedName>
        <fullName evidence="1">Uncharacterized protein</fullName>
    </submittedName>
</protein>
<organism evidence="1">
    <name type="scientific">bioreactor metagenome</name>
    <dbReference type="NCBI Taxonomy" id="1076179"/>
    <lineage>
        <taxon>unclassified sequences</taxon>
        <taxon>metagenomes</taxon>
        <taxon>ecological metagenomes</taxon>
    </lineage>
</organism>